<feature type="domain" description="TF-B3" evidence="7">
    <location>
        <begin position="83"/>
        <end position="185"/>
    </location>
</feature>
<keyword evidence="4" id="KW-0804">Transcription</keyword>
<name>A0A2Z7AFQ4_9LAMI</name>
<dbReference type="CDD" id="cd10017">
    <property type="entry name" value="B3_DNA"/>
    <property type="match status" value="1"/>
</dbReference>
<dbReference type="InterPro" id="IPR003340">
    <property type="entry name" value="B3_DNA-bd"/>
</dbReference>
<organism evidence="8 9">
    <name type="scientific">Dorcoceras hygrometricum</name>
    <dbReference type="NCBI Taxonomy" id="472368"/>
    <lineage>
        <taxon>Eukaryota</taxon>
        <taxon>Viridiplantae</taxon>
        <taxon>Streptophyta</taxon>
        <taxon>Embryophyta</taxon>
        <taxon>Tracheophyta</taxon>
        <taxon>Spermatophyta</taxon>
        <taxon>Magnoliopsida</taxon>
        <taxon>eudicotyledons</taxon>
        <taxon>Gunneridae</taxon>
        <taxon>Pentapetalae</taxon>
        <taxon>asterids</taxon>
        <taxon>lamiids</taxon>
        <taxon>Lamiales</taxon>
        <taxon>Gesneriaceae</taxon>
        <taxon>Didymocarpoideae</taxon>
        <taxon>Trichosporeae</taxon>
        <taxon>Loxocarpinae</taxon>
        <taxon>Dorcoceras</taxon>
    </lineage>
</organism>
<dbReference type="PANTHER" id="PTHR31140">
    <property type="entry name" value="B3 DOMAIN-CONTAINING TRANSCRIPTION FACTOR ABI3"/>
    <property type="match status" value="1"/>
</dbReference>
<feature type="compositionally biased region" description="Basic and acidic residues" evidence="6">
    <location>
        <begin position="37"/>
        <end position="46"/>
    </location>
</feature>
<protein>
    <recommendedName>
        <fullName evidence="7">TF-B3 domain-containing protein</fullName>
    </recommendedName>
</protein>
<dbReference type="PROSITE" id="PS50863">
    <property type="entry name" value="B3"/>
    <property type="match status" value="1"/>
</dbReference>
<keyword evidence="9" id="KW-1185">Reference proteome</keyword>
<dbReference type="GO" id="GO:0003677">
    <property type="term" value="F:DNA binding"/>
    <property type="evidence" value="ECO:0007669"/>
    <property type="project" value="UniProtKB-KW"/>
</dbReference>
<evidence type="ECO:0000256" key="6">
    <source>
        <dbReference type="SAM" id="MobiDB-lite"/>
    </source>
</evidence>
<dbReference type="GO" id="GO:0005634">
    <property type="term" value="C:nucleus"/>
    <property type="evidence" value="ECO:0007669"/>
    <property type="project" value="UniProtKB-SubCell"/>
</dbReference>
<evidence type="ECO:0000256" key="4">
    <source>
        <dbReference type="ARBA" id="ARBA00023163"/>
    </source>
</evidence>
<reference evidence="8 9" key="1">
    <citation type="journal article" date="2015" name="Proc. Natl. Acad. Sci. U.S.A.">
        <title>The resurrection genome of Boea hygrometrica: A blueprint for survival of dehydration.</title>
        <authorList>
            <person name="Xiao L."/>
            <person name="Yang G."/>
            <person name="Zhang L."/>
            <person name="Yang X."/>
            <person name="Zhao S."/>
            <person name="Ji Z."/>
            <person name="Zhou Q."/>
            <person name="Hu M."/>
            <person name="Wang Y."/>
            <person name="Chen M."/>
            <person name="Xu Y."/>
            <person name="Jin H."/>
            <person name="Xiao X."/>
            <person name="Hu G."/>
            <person name="Bao F."/>
            <person name="Hu Y."/>
            <person name="Wan P."/>
            <person name="Li L."/>
            <person name="Deng X."/>
            <person name="Kuang T."/>
            <person name="Xiang C."/>
            <person name="Zhu J.K."/>
            <person name="Oliver M.J."/>
            <person name="He Y."/>
        </authorList>
    </citation>
    <scope>NUCLEOTIDE SEQUENCE [LARGE SCALE GENOMIC DNA]</scope>
    <source>
        <strain evidence="9">cv. XS01</strain>
    </source>
</reference>
<dbReference type="PANTHER" id="PTHR31140:SF73">
    <property type="entry name" value="B3 DOMAIN-CONTAINING TRANSCRIPTION FACTOR FUS3"/>
    <property type="match status" value="1"/>
</dbReference>
<proteinExistence type="predicted"/>
<keyword evidence="2" id="KW-0805">Transcription regulation</keyword>
<evidence type="ECO:0000256" key="1">
    <source>
        <dbReference type="ARBA" id="ARBA00004123"/>
    </source>
</evidence>
<keyword evidence="5" id="KW-0539">Nucleus</keyword>
<dbReference type="SMART" id="SM01019">
    <property type="entry name" value="B3"/>
    <property type="match status" value="1"/>
</dbReference>
<evidence type="ECO:0000256" key="3">
    <source>
        <dbReference type="ARBA" id="ARBA00023125"/>
    </source>
</evidence>
<dbReference type="GO" id="GO:0003700">
    <property type="term" value="F:DNA-binding transcription factor activity"/>
    <property type="evidence" value="ECO:0007669"/>
    <property type="project" value="InterPro"/>
</dbReference>
<accession>A0A2Z7AFQ4</accession>
<keyword evidence="3" id="KW-0238">DNA-binding</keyword>
<dbReference type="Pfam" id="PF02362">
    <property type="entry name" value="B3"/>
    <property type="match status" value="1"/>
</dbReference>
<dbReference type="InterPro" id="IPR044800">
    <property type="entry name" value="LEC2-like"/>
</dbReference>
<dbReference type="Proteomes" id="UP000250235">
    <property type="component" value="Unassembled WGS sequence"/>
</dbReference>
<sequence length="244" mass="28144">MRTARSKNRIFVADDCDEDGGLSRRENAKTRLENLRQKRKEKEREMAMAVPPAPPKRQWLRPPMPSSLPPPQEVDMSGLEFLFEKRLRHSDVKDRGRVVIPKEFALKHFPEIQTKYGIFMYMDDVTTPKLWTFRFGFWSNNSGRVHVLEHACEFFAMHGLINGDFIMFYIDRRVGRFAIGSRKADVQNSVRDEHHDLAGATLMDELLSASSTSDGVGQSAVEDESLAYFPMELLDDDFFDLPKL</sequence>
<dbReference type="SUPFAM" id="SSF101936">
    <property type="entry name" value="DNA-binding pseudobarrel domain"/>
    <property type="match status" value="1"/>
</dbReference>
<dbReference type="Gene3D" id="2.40.330.10">
    <property type="entry name" value="DNA-binding pseudobarrel domain"/>
    <property type="match status" value="1"/>
</dbReference>
<evidence type="ECO:0000313" key="9">
    <source>
        <dbReference type="Proteomes" id="UP000250235"/>
    </source>
</evidence>
<dbReference type="AlphaFoldDB" id="A0A2Z7AFQ4"/>
<dbReference type="InterPro" id="IPR015300">
    <property type="entry name" value="DNA-bd_pseudobarrel_sf"/>
</dbReference>
<dbReference type="OrthoDB" id="757982at2759"/>
<gene>
    <name evidence="8" type="ORF">F511_32110</name>
</gene>
<evidence type="ECO:0000259" key="7">
    <source>
        <dbReference type="PROSITE" id="PS50863"/>
    </source>
</evidence>
<comment type="subcellular location">
    <subcellularLocation>
        <location evidence="1">Nucleus</location>
    </subcellularLocation>
</comment>
<dbReference type="EMBL" id="KV015600">
    <property type="protein sequence ID" value="KZV20607.1"/>
    <property type="molecule type" value="Genomic_DNA"/>
</dbReference>
<evidence type="ECO:0000313" key="8">
    <source>
        <dbReference type="EMBL" id="KZV20607.1"/>
    </source>
</evidence>
<evidence type="ECO:0000256" key="5">
    <source>
        <dbReference type="ARBA" id="ARBA00023242"/>
    </source>
</evidence>
<evidence type="ECO:0000256" key="2">
    <source>
        <dbReference type="ARBA" id="ARBA00023015"/>
    </source>
</evidence>
<feature type="region of interest" description="Disordered" evidence="6">
    <location>
        <begin position="37"/>
        <end position="62"/>
    </location>
</feature>